<evidence type="ECO:0000313" key="2">
    <source>
        <dbReference type="EMBL" id="PQL90981.1"/>
    </source>
</evidence>
<keyword evidence="3" id="KW-1185">Reference proteome</keyword>
<feature type="domain" description="Lipocalin-like" evidence="1">
    <location>
        <begin position="30"/>
        <end position="130"/>
    </location>
</feature>
<dbReference type="RefSeq" id="WP_105247255.1">
    <property type="nucleotide sequence ID" value="NZ_PSZM01000043.1"/>
</dbReference>
<dbReference type="PROSITE" id="PS51257">
    <property type="entry name" value="PROKAR_LIPOPROTEIN"/>
    <property type="match status" value="1"/>
</dbReference>
<dbReference type="Proteomes" id="UP000238042">
    <property type="component" value="Unassembled WGS sequence"/>
</dbReference>
<sequence>MKKIIFLGILSLFLVYSCKTTIDRSSQRQLIGTWNLDKVTYSDNFVKVKAFDEYDAQCLKNSTWYFVSNNNTGNFTLPGGNDCPSYTQKFTWYIDPQGMLGLKLINEGERARKVTTGTIYQVQNISDTEFNLNQVISGVKITYHFSQLSKGKLK</sequence>
<gene>
    <name evidence="2" type="ORF">C4S77_08960</name>
</gene>
<name>A0A2S8A8U5_9FLAO</name>
<proteinExistence type="predicted"/>
<organism evidence="2 3">
    <name type="scientific">Apibacter adventoris</name>
    <dbReference type="NCBI Taxonomy" id="1679466"/>
    <lineage>
        <taxon>Bacteria</taxon>
        <taxon>Pseudomonadati</taxon>
        <taxon>Bacteroidota</taxon>
        <taxon>Flavobacteriia</taxon>
        <taxon>Flavobacteriales</taxon>
        <taxon>Weeksellaceae</taxon>
        <taxon>Apibacter</taxon>
    </lineage>
</organism>
<dbReference type="OrthoDB" id="1121756at2"/>
<comment type="caution">
    <text evidence="2">The sequence shown here is derived from an EMBL/GenBank/DDBJ whole genome shotgun (WGS) entry which is preliminary data.</text>
</comment>
<dbReference type="InterPro" id="IPR024311">
    <property type="entry name" value="Lipocalin-like"/>
</dbReference>
<evidence type="ECO:0000259" key="1">
    <source>
        <dbReference type="Pfam" id="PF13648"/>
    </source>
</evidence>
<protein>
    <recommendedName>
        <fullName evidence="1">Lipocalin-like domain-containing protein</fullName>
    </recommendedName>
</protein>
<evidence type="ECO:0000313" key="3">
    <source>
        <dbReference type="Proteomes" id="UP000238042"/>
    </source>
</evidence>
<reference evidence="2 3" key="1">
    <citation type="submission" date="2018-02" db="EMBL/GenBank/DDBJ databases">
        <title>Genome sequences of Apibacter spp., gut symbionts of Asian honey bees.</title>
        <authorList>
            <person name="Kwong W.K."/>
            <person name="Steele M.I."/>
            <person name="Moran N.A."/>
        </authorList>
    </citation>
    <scope>NUCLEOTIDE SEQUENCE [LARGE SCALE GENOMIC DNA]</scope>
    <source>
        <strain evidence="3">wkB301</strain>
    </source>
</reference>
<accession>A0A2S8A8U5</accession>
<dbReference type="EMBL" id="PSZM01000043">
    <property type="protein sequence ID" value="PQL90981.1"/>
    <property type="molecule type" value="Genomic_DNA"/>
</dbReference>
<dbReference type="Pfam" id="PF13648">
    <property type="entry name" value="Lipocalin_4"/>
    <property type="match status" value="1"/>
</dbReference>
<dbReference type="AlphaFoldDB" id="A0A2S8A8U5"/>